<reference evidence="5" key="1">
    <citation type="submission" date="2017-02" db="UniProtKB">
        <authorList>
            <consortium name="WormBaseParasite"/>
        </authorList>
    </citation>
    <scope>IDENTIFICATION</scope>
</reference>
<dbReference type="GO" id="GO:0016020">
    <property type="term" value="C:membrane"/>
    <property type="evidence" value="ECO:0007669"/>
    <property type="project" value="InterPro"/>
</dbReference>
<reference evidence="2 4" key="2">
    <citation type="submission" date="2018-11" db="EMBL/GenBank/DDBJ databases">
        <authorList>
            <consortium name="Pathogen Informatics"/>
        </authorList>
    </citation>
    <scope>NUCLEOTIDE SEQUENCE [LARGE SCALE GENOMIC DNA]</scope>
</reference>
<evidence type="ECO:0000256" key="1">
    <source>
        <dbReference type="SAM" id="Phobius"/>
    </source>
</evidence>
<dbReference type="OrthoDB" id="9993736at2759"/>
<sequence>MASAELNSNSDTFEESSSFSEQVTSPIILGSFTLGSLIFVCFWSLIVCVSAIFAVLYFIFIGSVYSFCALVDNQCFDFTVLLPAVVSRLTNKKVDLTFCKDKKEALCAAKYNQTWSFIGSFLCALLALLGLIYFLMCMTANYVRQAFLKSEAKKLSEAFYNFSAEFLLRFYNVNHAQATILLTCKFRSKGIIKTLKRRQNDFKQCVGSIKIEHQEILSFSEE</sequence>
<protein>
    <submittedName>
        <fullName evidence="2 5">Uncharacterized protein</fullName>
    </submittedName>
</protein>
<accession>A0A0N4UCM0</accession>
<dbReference type="EMBL" id="UYYG01001172">
    <property type="protein sequence ID" value="VDN58846.1"/>
    <property type="molecule type" value="Genomic_DNA"/>
</dbReference>
<dbReference type="Pfam" id="PF01275">
    <property type="entry name" value="Myelin_PLP"/>
    <property type="match status" value="1"/>
</dbReference>
<dbReference type="STRING" id="318479.A0A0N4UCM0"/>
<evidence type="ECO:0000313" key="5">
    <source>
        <dbReference type="WBParaSite" id="DME_0000502001-mRNA-1"/>
    </source>
</evidence>
<dbReference type="Proteomes" id="UP000274756">
    <property type="component" value="Unassembled WGS sequence"/>
</dbReference>
<dbReference type="InterPro" id="IPR001614">
    <property type="entry name" value="Myelin_PLP"/>
</dbReference>
<organism evidence="3 5">
    <name type="scientific">Dracunculus medinensis</name>
    <name type="common">Guinea worm</name>
    <dbReference type="NCBI Taxonomy" id="318479"/>
    <lineage>
        <taxon>Eukaryota</taxon>
        <taxon>Metazoa</taxon>
        <taxon>Ecdysozoa</taxon>
        <taxon>Nematoda</taxon>
        <taxon>Chromadorea</taxon>
        <taxon>Rhabditida</taxon>
        <taxon>Spirurina</taxon>
        <taxon>Dracunculoidea</taxon>
        <taxon>Dracunculidae</taxon>
        <taxon>Dracunculus</taxon>
    </lineage>
</organism>
<dbReference type="WBParaSite" id="DME_0000502001-mRNA-1">
    <property type="protein sequence ID" value="DME_0000502001-mRNA-1"/>
    <property type="gene ID" value="DME_0000502001"/>
</dbReference>
<keyword evidence="1" id="KW-0472">Membrane</keyword>
<evidence type="ECO:0000313" key="3">
    <source>
        <dbReference type="Proteomes" id="UP000038040"/>
    </source>
</evidence>
<evidence type="ECO:0000313" key="4">
    <source>
        <dbReference type="Proteomes" id="UP000274756"/>
    </source>
</evidence>
<gene>
    <name evidence="2" type="ORF">DME_LOCUS8819</name>
</gene>
<feature type="transmembrane region" description="Helical" evidence="1">
    <location>
        <begin position="37"/>
        <end position="60"/>
    </location>
</feature>
<keyword evidence="4" id="KW-1185">Reference proteome</keyword>
<keyword evidence="1" id="KW-0812">Transmembrane</keyword>
<dbReference type="Proteomes" id="UP000038040">
    <property type="component" value="Unplaced"/>
</dbReference>
<proteinExistence type="predicted"/>
<name>A0A0N4UCM0_DRAME</name>
<feature type="transmembrane region" description="Helical" evidence="1">
    <location>
        <begin position="118"/>
        <end position="143"/>
    </location>
</feature>
<evidence type="ECO:0000313" key="2">
    <source>
        <dbReference type="EMBL" id="VDN58846.1"/>
    </source>
</evidence>
<keyword evidence="1" id="KW-1133">Transmembrane helix</keyword>
<dbReference type="AlphaFoldDB" id="A0A0N4UCM0"/>